<dbReference type="GO" id="GO:0045259">
    <property type="term" value="C:proton-transporting ATP synthase complex"/>
    <property type="evidence" value="ECO:0007669"/>
    <property type="project" value="UniProtKB-KW"/>
</dbReference>
<dbReference type="InterPro" id="IPR000568">
    <property type="entry name" value="ATP_synth_F0_asu"/>
</dbReference>
<dbReference type="GO" id="GO:0042777">
    <property type="term" value="P:proton motive force-driven plasma membrane ATP synthesis"/>
    <property type="evidence" value="ECO:0007669"/>
    <property type="project" value="TreeGrafter"/>
</dbReference>
<dbReference type="NCBIfam" id="TIGR01131">
    <property type="entry name" value="ATP_synt_6_or_A"/>
    <property type="match status" value="1"/>
</dbReference>
<dbReference type="PANTHER" id="PTHR42823">
    <property type="entry name" value="ATP SYNTHASE SUBUNIT A, CHLOROPLASTIC"/>
    <property type="match status" value="1"/>
</dbReference>
<keyword evidence="7 11" id="KW-1133">Transmembrane helix</keyword>
<keyword evidence="14" id="KW-0378">Hydrolase</keyword>
<evidence type="ECO:0000256" key="7">
    <source>
        <dbReference type="ARBA" id="ARBA00022989"/>
    </source>
</evidence>
<reference evidence="14 15" key="1">
    <citation type="submission" date="2013-12" db="EMBL/GenBank/DDBJ databases">
        <authorList>
            <person name="Stott M."/>
        </authorList>
    </citation>
    <scope>NUCLEOTIDE SEQUENCE [LARGE SCALE GENOMIC DNA]</scope>
    <source>
        <strain evidence="14 15">K22</strain>
    </source>
</reference>
<dbReference type="STRING" id="454194.PYK22_03020"/>
<keyword evidence="4 11" id="KW-0138">CF(0)</keyword>
<evidence type="ECO:0000313" key="14">
    <source>
        <dbReference type="EMBL" id="CDM66972.1"/>
    </source>
</evidence>
<evidence type="ECO:0000256" key="13">
    <source>
        <dbReference type="SAM" id="MobiDB-lite"/>
    </source>
</evidence>
<organism evidence="14 15">
    <name type="scientific">Pyrinomonas methylaliphatogenes</name>
    <dbReference type="NCBI Taxonomy" id="454194"/>
    <lineage>
        <taxon>Bacteria</taxon>
        <taxon>Pseudomonadati</taxon>
        <taxon>Acidobacteriota</taxon>
        <taxon>Blastocatellia</taxon>
        <taxon>Blastocatellales</taxon>
        <taxon>Pyrinomonadaceae</taxon>
        <taxon>Pyrinomonas</taxon>
    </lineage>
</organism>
<dbReference type="Pfam" id="PF00119">
    <property type="entry name" value="ATP-synt_A"/>
    <property type="match status" value="1"/>
</dbReference>
<evidence type="ECO:0000256" key="11">
    <source>
        <dbReference type="HAMAP-Rule" id="MF_01393"/>
    </source>
</evidence>
<keyword evidence="3 11" id="KW-0813">Transport</keyword>
<keyword evidence="11" id="KW-1003">Cell membrane</keyword>
<gene>
    <name evidence="11" type="primary">atpB</name>
    <name evidence="14" type="ORF">PYK22_03020</name>
</gene>
<keyword evidence="9 11" id="KW-0472">Membrane</keyword>
<feature type="transmembrane region" description="Helical" evidence="11">
    <location>
        <begin position="193"/>
        <end position="214"/>
    </location>
</feature>
<dbReference type="PRINTS" id="PR00123">
    <property type="entry name" value="ATPASEA"/>
</dbReference>
<feature type="transmembrane region" description="Helical" evidence="11">
    <location>
        <begin position="132"/>
        <end position="156"/>
    </location>
</feature>
<evidence type="ECO:0000256" key="4">
    <source>
        <dbReference type="ARBA" id="ARBA00022547"/>
    </source>
</evidence>
<reference evidence="14 15" key="2">
    <citation type="submission" date="2015-01" db="EMBL/GenBank/DDBJ databases">
        <title>Complete genome sequence of Pyrinomonas methylaliphatogenes type strain K22T.</title>
        <authorList>
            <person name="Lee K.C.Y."/>
            <person name="Power J.F."/>
            <person name="Dunfield P.F."/>
            <person name="Morgan X.C."/>
            <person name="Huttenhower C."/>
            <person name="Stott M.B."/>
        </authorList>
    </citation>
    <scope>NUCLEOTIDE SEQUENCE [LARGE SCALE GENOMIC DNA]</scope>
    <source>
        <strain evidence="14 15">K22</strain>
    </source>
</reference>
<keyword evidence="6 11" id="KW-0375">Hydrogen ion transport</keyword>
<evidence type="ECO:0000256" key="10">
    <source>
        <dbReference type="ARBA" id="ARBA00023310"/>
    </source>
</evidence>
<evidence type="ECO:0000256" key="3">
    <source>
        <dbReference type="ARBA" id="ARBA00022448"/>
    </source>
</evidence>
<feature type="region of interest" description="Disordered" evidence="13">
    <location>
        <begin position="285"/>
        <end position="306"/>
    </location>
</feature>
<evidence type="ECO:0000256" key="8">
    <source>
        <dbReference type="ARBA" id="ARBA00023065"/>
    </source>
</evidence>
<keyword evidence="8 11" id="KW-0406">Ion transport</keyword>
<dbReference type="GO" id="GO:0046933">
    <property type="term" value="F:proton-transporting ATP synthase activity, rotational mechanism"/>
    <property type="evidence" value="ECO:0007669"/>
    <property type="project" value="UniProtKB-UniRule"/>
</dbReference>
<dbReference type="InterPro" id="IPR023011">
    <property type="entry name" value="ATP_synth_F0_asu_AS"/>
</dbReference>
<dbReference type="SUPFAM" id="SSF81336">
    <property type="entry name" value="F1F0 ATP synthase subunit A"/>
    <property type="match status" value="1"/>
</dbReference>
<protein>
    <recommendedName>
        <fullName evidence="11 12">ATP synthase subunit a</fullName>
    </recommendedName>
    <alternativeName>
        <fullName evidence="11">ATP synthase F0 sector subunit a</fullName>
    </alternativeName>
    <alternativeName>
        <fullName evidence="11">F-ATPase subunit 6</fullName>
    </alternativeName>
</protein>
<dbReference type="InterPro" id="IPR035908">
    <property type="entry name" value="F0_ATP_A_sf"/>
</dbReference>
<keyword evidence="10 11" id="KW-0066">ATP synthesis</keyword>
<comment type="subcellular location">
    <subcellularLocation>
        <location evidence="11 12">Cell membrane</location>
        <topology evidence="11 12">Multi-pass membrane protein</topology>
    </subcellularLocation>
    <subcellularLocation>
        <location evidence="1">Membrane</location>
        <topology evidence="1">Multi-pass membrane protein</topology>
    </subcellularLocation>
</comment>
<dbReference type="GO" id="GO:0005886">
    <property type="term" value="C:plasma membrane"/>
    <property type="evidence" value="ECO:0007669"/>
    <property type="project" value="UniProtKB-SubCell"/>
</dbReference>
<feature type="transmembrane region" description="Helical" evidence="11">
    <location>
        <begin position="251"/>
        <end position="275"/>
    </location>
</feature>
<keyword evidence="15" id="KW-1185">Reference proteome</keyword>
<evidence type="ECO:0000256" key="1">
    <source>
        <dbReference type="ARBA" id="ARBA00004141"/>
    </source>
</evidence>
<dbReference type="OrthoDB" id="9789241at2"/>
<accession>A0A0B6X1U9</accession>
<evidence type="ECO:0000256" key="2">
    <source>
        <dbReference type="ARBA" id="ARBA00006810"/>
    </source>
</evidence>
<evidence type="ECO:0000256" key="9">
    <source>
        <dbReference type="ARBA" id="ARBA00023136"/>
    </source>
</evidence>
<dbReference type="EMBL" id="CBXV010000008">
    <property type="protein sequence ID" value="CDM66972.1"/>
    <property type="molecule type" value="Genomic_DNA"/>
</dbReference>
<evidence type="ECO:0000256" key="6">
    <source>
        <dbReference type="ARBA" id="ARBA00022781"/>
    </source>
</evidence>
<sequence>MLWLLVEEAAKSEAERESAHHAPAIVEFVNRHIGEAVHHFQVTYTKPLWDRLLSNFGTTAESVFGPYTPENAVPWYTVMFVIACLLCLAVVLFMRRRLSVEDPDAKQQILETGILTIKNLLLDNVGSHGMKYFPVIATFAVLILISNLMALIPGLMPPTASMSVTFALGLTSFIYYNYVGISENGLFGHLRHFAGPMLVLAPLLFPIEIISNLVRPLSLSVRLFGNMFGDEQIAVNIANIWPPFTYLLSVILYPLTAFVAFVQTFIFVLLSIIYVSEVTHAPHEEHEKEPGGIITLPNSLEAGGGH</sequence>
<comment type="similarity">
    <text evidence="2 11 12">Belongs to the ATPase A chain family.</text>
</comment>
<dbReference type="CDD" id="cd00310">
    <property type="entry name" value="ATP-synt_Fo_a_6"/>
    <property type="match status" value="1"/>
</dbReference>
<proteinExistence type="inferred from homology"/>
<dbReference type="GO" id="GO:0016787">
    <property type="term" value="F:hydrolase activity"/>
    <property type="evidence" value="ECO:0007669"/>
    <property type="project" value="UniProtKB-KW"/>
</dbReference>
<dbReference type="AlphaFoldDB" id="A0A0B6X1U9"/>
<evidence type="ECO:0000256" key="12">
    <source>
        <dbReference type="RuleBase" id="RU000483"/>
    </source>
</evidence>
<evidence type="ECO:0000313" key="15">
    <source>
        <dbReference type="Proteomes" id="UP000031518"/>
    </source>
</evidence>
<dbReference type="Gene3D" id="1.20.120.220">
    <property type="entry name" value="ATP synthase, F0 complex, subunit A"/>
    <property type="match status" value="1"/>
</dbReference>
<dbReference type="Proteomes" id="UP000031518">
    <property type="component" value="Unassembled WGS sequence"/>
</dbReference>
<name>A0A0B6X1U9_9BACT</name>
<comment type="function">
    <text evidence="11 12">Key component of the proton channel; it plays a direct role in the translocation of protons across the membrane.</text>
</comment>
<evidence type="ECO:0000256" key="5">
    <source>
        <dbReference type="ARBA" id="ARBA00022692"/>
    </source>
</evidence>
<dbReference type="PANTHER" id="PTHR42823:SF3">
    <property type="entry name" value="ATP SYNTHASE SUBUNIT A, CHLOROPLASTIC"/>
    <property type="match status" value="1"/>
</dbReference>
<dbReference type="HAMAP" id="MF_01393">
    <property type="entry name" value="ATP_synth_a_bact"/>
    <property type="match status" value="1"/>
</dbReference>
<feature type="transmembrane region" description="Helical" evidence="11">
    <location>
        <begin position="162"/>
        <end position="181"/>
    </location>
</feature>
<dbReference type="PROSITE" id="PS00449">
    <property type="entry name" value="ATPASE_A"/>
    <property type="match status" value="1"/>
</dbReference>
<keyword evidence="5 11" id="KW-0812">Transmembrane</keyword>
<dbReference type="InterPro" id="IPR045082">
    <property type="entry name" value="ATP_syn_F0_a_bact/chloroplast"/>
</dbReference>
<dbReference type="RefSeq" id="WP_060635742.1">
    <property type="nucleotide sequence ID" value="NZ_CBXV010000008.1"/>
</dbReference>
<feature type="transmembrane region" description="Helical" evidence="11">
    <location>
        <begin position="73"/>
        <end position="94"/>
    </location>
</feature>